<dbReference type="Gene3D" id="1.25.40.10">
    <property type="entry name" value="Tetratricopeptide repeat domain"/>
    <property type="match status" value="4"/>
</dbReference>
<dbReference type="AlphaFoldDB" id="A0A9Q0R7N3"/>
<evidence type="ECO:0000256" key="2">
    <source>
        <dbReference type="SAM" id="Phobius"/>
    </source>
</evidence>
<dbReference type="GO" id="GO:0005789">
    <property type="term" value="C:endoplasmic reticulum membrane"/>
    <property type="evidence" value="ECO:0007669"/>
    <property type="project" value="TreeGrafter"/>
</dbReference>
<gene>
    <name evidence="3" type="ORF">M0811_11135</name>
</gene>
<keyword evidence="2" id="KW-0812">Transmembrane</keyword>
<evidence type="ECO:0000256" key="1">
    <source>
        <dbReference type="ARBA" id="ARBA00038101"/>
    </source>
</evidence>
<proteinExistence type="inferred from homology"/>
<dbReference type="InterPro" id="IPR050767">
    <property type="entry name" value="Sel1_AlgK"/>
</dbReference>
<keyword evidence="2" id="KW-1133">Transmembrane helix</keyword>
<feature type="transmembrane region" description="Helical" evidence="2">
    <location>
        <begin position="706"/>
        <end position="727"/>
    </location>
</feature>
<keyword evidence="4" id="KW-1185">Reference proteome</keyword>
<reference evidence="3" key="1">
    <citation type="submission" date="2022-10" db="EMBL/GenBank/DDBJ databases">
        <title>Novel sulphate-reducing endosymbionts in the free-living metamonad Anaeramoeba.</title>
        <authorList>
            <person name="Jerlstrom-Hultqvist J."/>
            <person name="Cepicka I."/>
            <person name="Gallot-Lavallee L."/>
            <person name="Salas-Leiva D."/>
            <person name="Curtis B.A."/>
            <person name="Zahonova K."/>
            <person name="Pipaliya S."/>
            <person name="Dacks J."/>
            <person name="Roger A.J."/>
        </authorList>
    </citation>
    <scope>NUCLEOTIDE SEQUENCE</scope>
    <source>
        <strain evidence="3">BMAN</strain>
    </source>
</reference>
<dbReference type="GO" id="GO:0036503">
    <property type="term" value="P:ERAD pathway"/>
    <property type="evidence" value="ECO:0007669"/>
    <property type="project" value="TreeGrafter"/>
</dbReference>
<comment type="similarity">
    <text evidence="1">Belongs to the sel-1 family.</text>
</comment>
<dbReference type="Pfam" id="PF08238">
    <property type="entry name" value="Sel1"/>
    <property type="match status" value="8"/>
</dbReference>
<dbReference type="OMA" id="LLGHWMD"/>
<evidence type="ECO:0000313" key="3">
    <source>
        <dbReference type="EMBL" id="KAJ5070287.1"/>
    </source>
</evidence>
<comment type="caution">
    <text evidence="3">The sequence shown here is derived from an EMBL/GenBank/DDBJ whole genome shotgun (WGS) entry which is preliminary data.</text>
</comment>
<dbReference type="InterPro" id="IPR006597">
    <property type="entry name" value="Sel1-like"/>
</dbReference>
<evidence type="ECO:0000313" key="4">
    <source>
        <dbReference type="Proteomes" id="UP001149090"/>
    </source>
</evidence>
<dbReference type="InterPro" id="IPR011990">
    <property type="entry name" value="TPR-like_helical_dom_sf"/>
</dbReference>
<dbReference type="OrthoDB" id="27934at2759"/>
<dbReference type="Proteomes" id="UP001149090">
    <property type="component" value="Unassembled WGS sequence"/>
</dbReference>
<dbReference type="PANTHER" id="PTHR11102">
    <property type="entry name" value="SEL-1-LIKE PROTEIN"/>
    <property type="match status" value="1"/>
</dbReference>
<keyword evidence="2" id="KW-0472">Membrane</keyword>
<dbReference type="SMART" id="SM00671">
    <property type="entry name" value="SEL1"/>
    <property type="match status" value="9"/>
</dbReference>
<dbReference type="SUPFAM" id="SSF81901">
    <property type="entry name" value="HCP-like"/>
    <property type="match status" value="4"/>
</dbReference>
<accession>A0A9Q0R7N3</accession>
<organism evidence="3 4">
    <name type="scientific">Anaeramoeba ignava</name>
    <name type="common">Anaerobic marine amoeba</name>
    <dbReference type="NCBI Taxonomy" id="1746090"/>
    <lineage>
        <taxon>Eukaryota</taxon>
        <taxon>Metamonada</taxon>
        <taxon>Anaeramoebidae</taxon>
        <taxon>Anaeramoeba</taxon>
    </lineage>
</organism>
<dbReference type="EMBL" id="JAPDFW010000097">
    <property type="protein sequence ID" value="KAJ5070287.1"/>
    <property type="molecule type" value="Genomic_DNA"/>
</dbReference>
<dbReference type="PANTHER" id="PTHR11102:SF147">
    <property type="entry name" value="SEL1L ADAPTOR SUBUNIT OF ERAD E3 UBIQUITIN LIGASE"/>
    <property type="match status" value="1"/>
</dbReference>
<sequence length="731" mass="84402">MKIPSIFLIFLFIIFLPFLARKLFNLKENLFEKSKNSILFDDLNFENKTEIIEQGLYYLHNPLEIPQKNTIETVKLLEFIAENGHYKAFHKIGKFYEYGEGDLEVDMCLAKKYYQKSADYGIAISHLKMGLFNSIGKCGEQNQAKALIHFELANLNKSIVAKMILANRAYQGYNSHQSCEKAALYYENIAYQIFENESEEYSFSSKSIKKMHKITSLKEKEKKKKDPNVVEITNETDQKTIHYFNSLAEEGNAEAQNVMGKIYEIGTKTTPQNIDKAMEYYQKAADQEYVPALRNLAIQNLFPDNSKPQNISGLYLLLEAAYRNDTIAMNIISQMYREGLFVERNVMTALSWAQKSAERGDKDGQYISGMILLKEPELGHDYATAMLYFLAAASQKHPFSMYQIGKMYLNGLGVERKSCQQAVFWFKKVAESVVLQKKIIPVEEDVLQGKTIAAINHYEILVEMGFSKALFNLGALYENLDFDSMQKLFKNSPEFQQEFSEFLNNQKNSEKNSHSESEEDFIKKAIEKQRDLKMLKYYTLSAQQEHSLAIKKLGDIYFYGKAVEINYNTALRYYQLSSQFGNYQGSYSVGYIYENGFGNIEKNFDQALKFYNLAKSQNPKASLAINLIKIRCYFKFLFYRPKKAISTFLFDVILSNPFNSPHFIQKVEHFSSRINELGDDIMSFSLDGEQNDPNSKIDNFDLDFPFNFKILFVVVLGVSLVIILIFLKRLV</sequence>
<protein>
    <submittedName>
        <fullName evidence="3">Sel-1-like protein</fullName>
    </submittedName>
</protein>
<name>A0A9Q0R7N3_ANAIG</name>